<organism evidence="8 9">
    <name type="scientific">Algoriphagus aestuariicola</name>
    <dbReference type="NCBI Taxonomy" id="1852016"/>
    <lineage>
        <taxon>Bacteria</taxon>
        <taxon>Pseudomonadati</taxon>
        <taxon>Bacteroidota</taxon>
        <taxon>Cytophagia</taxon>
        <taxon>Cytophagales</taxon>
        <taxon>Cyclobacteriaceae</taxon>
        <taxon>Algoriphagus</taxon>
    </lineage>
</organism>
<keyword evidence="3 6" id="KW-0812">Transmembrane</keyword>
<feature type="transmembrane region" description="Helical" evidence="6">
    <location>
        <begin position="162"/>
        <end position="180"/>
    </location>
</feature>
<comment type="subcellular location">
    <subcellularLocation>
        <location evidence="1">Cell membrane</location>
        <topology evidence="1">Multi-pass membrane protein</topology>
    </subcellularLocation>
</comment>
<dbReference type="InterPro" id="IPR015867">
    <property type="entry name" value="N-reg_PII/ATP_PRibTrfase_C"/>
</dbReference>
<dbReference type="EMBL" id="JAFKCW010000003">
    <property type="protein sequence ID" value="MBN7802315.1"/>
    <property type="molecule type" value="Genomic_DNA"/>
</dbReference>
<dbReference type="InterPro" id="IPR019264">
    <property type="entry name" value="DUF2179"/>
</dbReference>
<dbReference type="Proteomes" id="UP000664698">
    <property type="component" value="Unassembled WGS sequence"/>
</dbReference>
<dbReference type="Gene3D" id="3.30.70.120">
    <property type="match status" value="1"/>
</dbReference>
<dbReference type="PANTHER" id="PTHR33545">
    <property type="entry name" value="UPF0750 MEMBRANE PROTEIN YITT-RELATED"/>
    <property type="match status" value="1"/>
</dbReference>
<gene>
    <name evidence="8" type="ORF">J0A67_15680</name>
</gene>
<keyword evidence="4 6" id="KW-1133">Transmembrane helix</keyword>
<keyword evidence="2" id="KW-1003">Cell membrane</keyword>
<feature type="domain" description="DUF2179" evidence="7">
    <location>
        <begin position="234"/>
        <end position="290"/>
    </location>
</feature>
<reference evidence="8 9" key="1">
    <citation type="submission" date="2021-03" db="EMBL/GenBank/DDBJ databases">
        <title>novel species isolated from a fishpond in China.</title>
        <authorList>
            <person name="Lu H."/>
            <person name="Cai Z."/>
        </authorList>
    </citation>
    <scope>NUCLEOTIDE SEQUENCE [LARGE SCALE GENOMIC DNA]</scope>
    <source>
        <strain evidence="8 9">JCM 31546</strain>
    </source>
</reference>
<dbReference type="Pfam" id="PF02588">
    <property type="entry name" value="YitT_membrane"/>
    <property type="match status" value="1"/>
</dbReference>
<comment type="caution">
    <text evidence="8">The sequence shown here is derived from an EMBL/GenBank/DDBJ whole genome shotgun (WGS) entry which is preliminary data.</text>
</comment>
<evidence type="ECO:0000256" key="5">
    <source>
        <dbReference type="ARBA" id="ARBA00023136"/>
    </source>
</evidence>
<dbReference type="RefSeq" id="WP_206570309.1">
    <property type="nucleotide sequence ID" value="NZ_JAFKCW010000003.1"/>
</dbReference>
<evidence type="ECO:0000259" key="7">
    <source>
        <dbReference type="Pfam" id="PF10035"/>
    </source>
</evidence>
<proteinExistence type="predicted"/>
<feature type="transmembrane region" description="Helical" evidence="6">
    <location>
        <begin position="116"/>
        <end position="135"/>
    </location>
</feature>
<feature type="transmembrane region" description="Helical" evidence="6">
    <location>
        <begin position="12"/>
        <end position="36"/>
    </location>
</feature>
<feature type="transmembrane region" description="Helical" evidence="6">
    <location>
        <begin position="56"/>
        <end position="78"/>
    </location>
</feature>
<keyword evidence="9" id="KW-1185">Reference proteome</keyword>
<evidence type="ECO:0000313" key="9">
    <source>
        <dbReference type="Proteomes" id="UP000664698"/>
    </source>
</evidence>
<evidence type="ECO:0000256" key="1">
    <source>
        <dbReference type="ARBA" id="ARBA00004651"/>
    </source>
</evidence>
<evidence type="ECO:0000313" key="8">
    <source>
        <dbReference type="EMBL" id="MBN7802315.1"/>
    </source>
</evidence>
<dbReference type="PANTHER" id="PTHR33545:SF3">
    <property type="entry name" value="UPF0750 MEMBRANE PROTEIN YQFU"/>
    <property type="match status" value="1"/>
</dbReference>
<dbReference type="InterPro" id="IPR051461">
    <property type="entry name" value="UPF0750_membrane"/>
</dbReference>
<name>A0ABS3BSM7_9BACT</name>
<dbReference type="InterPro" id="IPR003740">
    <property type="entry name" value="YitT"/>
</dbReference>
<evidence type="ECO:0000256" key="2">
    <source>
        <dbReference type="ARBA" id="ARBA00022475"/>
    </source>
</evidence>
<evidence type="ECO:0000256" key="6">
    <source>
        <dbReference type="SAM" id="Phobius"/>
    </source>
</evidence>
<dbReference type="Pfam" id="PF10035">
    <property type="entry name" value="DUF2179"/>
    <property type="match status" value="1"/>
</dbReference>
<feature type="transmembrane region" description="Helical" evidence="6">
    <location>
        <begin position="85"/>
        <end position="104"/>
    </location>
</feature>
<protein>
    <submittedName>
        <fullName evidence="8">YitT family protein</fullName>
    </submittedName>
</protein>
<accession>A0ABS3BSM7</accession>
<sequence>MSTYKQEIDWRAVFDPVSIFYIVAGVICAALSLKGFMLPNKFLDGGVTGIAIIVNLHYGINLNVLLVVINIPFLYLGWKKIGKTFAVQSTFSVFLLVVVLELLGLMNIEDGVTADLVLSAVFGGVLMGVGIGLIIRGGGLIDGFEVITEFVQKNSPLSAGEITVFLNSLIMLFAAIFFGIEPAMYSILTYYTAIKMTDYVVEGFEEYTALTVISREEEKVKELIVKEFGKAISVYKGERGYLPETFHIKHPCDIIMTVVTRLEVHRMKEAIQHIDPKAFFYVQTIKEVKGGIIKRVGKKHS</sequence>
<keyword evidence="5 6" id="KW-0472">Membrane</keyword>
<dbReference type="CDD" id="cd16380">
    <property type="entry name" value="YitT_C"/>
    <property type="match status" value="1"/>
</dbReference>
<dbReference type="PIRSF" id="PIRSF006483">
    <property type="entry name" value="Membrane_protein_YitT"/>
    <property type="match status" value="1"/>
</dbReference>
<evidence type="ECO:0000256" key="3">
    <source>
        <dbReference type="ARBA" id="ARBA00022692"/>
    </source>
</evidence>
<evidence type="ECO:0000256" key="4">
    <source>
        <dbReference type="ARBA" id="ARBA00022989"/>
    </source>
</evidence>